<comment type="caution">
    <text evidence="1">The sequence shown here is derived from an EMBL/GenBank/DDBJ whole genome shotgun (WGS) entry which is preliminary data.</text>
</comment>
<gene>
    <name evidence="1" type="ORF">VNO80_26746</name>
</gene>
<dbReference type="EMBL" id="JAYMYR010000010">
    <property type="protein sequence ID" value="KAK7334977.1"/>
    <property type="molecule type" value="Genomic_DNA"/>
</dbReference>
<evidence type="ECO:0000313" key="1">
    <source>
        <dbReference type="EMBL" id="KAK7334977.1"/>
    </source>
</evidence>
<protein>
    <submittedName>
        <fullName evidence="1">Uncharacterized protein</fullName>
    </submittedName>
</protein>
<proteinExistence type="predicted"/>
<dbReference type="Proteomes" id="UP001374584">
    <property type="component" value="Unassembled WGS sequence"/>
</dbReference>
<reference evidence="1 2" key="1">
    <citation type="submission" date="2024-01" db="EMBL/GenBank/DDBJ databases">
        <title>The genomes of 5 underutilized Papilionoideae crops provide insights into root nodulation and disease resistanc.</title>
        <authorList>
            <person name="Jiang F."/>
        </authorList>
    </citation>
    <scope>NUCLEOTIDE SEQUENCE [LARGE SCALE GENOMIC DNA]</scope>
    <source>
        <strain evidence="1">JINMINGXINNONG_FW02</strain>
        <tissue evidence="1">Leaves</tissue>
    </source>
</reference>
<sequence length="108" mass="12303">MFQVQEHTSSTKKKSTSFYSSNRQIKVVGAQKACPCCIPCSVSKNLNKGTLQFNNQTHKAKIFQVSTEPQLPKNKTGEREGERYQFRSRVETGRASLRRLVHPKGEME</sequence>
<accession>A0AAN9LFE4</accession>
<evidence type="ECO:0000313" key="2">
    <source>
        <dbReference type="Proteomes" id="UP001374584"/>
    </source>
</evidence>
<dbReference type="AlphaFoldDB" id="A0AAN9LFE4"/>
<keyword evidence="2" id="KW-1185">Reference proteome</keyword>
<organism evidence="1 2">
    <name type="scientific">Phaseolus coccineus</name>
    <name type="common">Scarlet runner bean</name>
    <name type="synonym">Phaseolus multiflorus</name>
    <dbReference type="NCBI Taxonomy" id="3886"/>
    <lineage>
        <taxon>Eukaryota</taxon>
        <taxon>Viridiplantae</taxon>
        <taxon>Streptophyta</taxon>
        <taxon>Embryophyta</taxon>
        <taxon>Tracheophyta</taxon>
        <taxon>Spermatophyta</taxon>
        <taxon>Magnoliopsida</taxon>
        <taxon>eudicotyledons</taxon>
        <taxon>Gunneridae</taxon>
        <taxon>Pentapetalae</taxon>
        <taxon>rosids</taxon>
        <taxon>fabids</taxon>
        <taxon>Fabales</taxon>
        <taxon>Fabaceae</taxon>
        <taxon>Papilionoideae</taxon>
        <taxon>50 kb inversion clade</taxon>
        <taxon>NPAAA clade</taxon>
        <taxon>indigoferoid/millettioid clade</taxon>
        <taxon>Phaseoleae</taxon>
        <taxon>Phaseolus</taxon>
    </lineage>
</organism>
<name>A0AAN9LFE4_PHACN</name>